<protein>
    <submittedName>
        <fullName evidence="1">Uncharacterized protein</fullName>
    </submittedName>
</protein>
<dbReference type="VEuPathDB" id="FungiDB:BLGHR1_12296"/>
<name>A0A383UP92_BLUHO</name>
<accession>A0A383UP92</accession>
<reference evidence="1 2" key="1">
    <citation type="submission" date="2017-11" db="EMBL/GenBank/DDBJ databases">
        <authorList>
            <person name="Kracher B."/>
        </authorList>
    </citation>
    <scope>NUCLEOTIDE SEQUENCE [LARGE SCALE GENOMIC DNA]</scope>
    <source>
        <strain evidence="1 2">RACE1</strain>
    </source>
</reference>
<dbReference type="EMBL" id="UNSH01000036">
    <property type="protein sequence ID" value="SZF01528.1"/>
    <property type="molecule type" value="Genomic_DNA"/>
</dbReference>
<gene>
    <name evidence="1" type="ORF">BLGHR1_12296</name>
</gene>
<evidence type="ECO:0000313" key="1">
    <source>
        <dbReference type="EMBL" id="SZF01528.1"/>
    </source>
</evidence>
<dbReference type="AlphaFoldDB" id="A0A383UP92"/>
<organism evidence="1 2">
    <name type="scientific">Blumeria hordei</name>
    <name type="common">Barley powdery mildew</name>
    <name type="synonym">Blumeria graminis f. sp. hordei</name>
    <dbReference type="NCBI Taxonomy" id="2867405"/>
    <lineage>
        <taxon>Eukaryota</taxon>
        <taxon>Fungi</taxon>
        <taxon>Dikarya</taxon>
        <taxon>Ascomycota</taxon>
        <taxon>Pezizomycotina</taxon>
        <taxon>Leotiomycetes</taxon>
        <taxon>Erysiphales</taxon>
        <taxon>Erysiphaceae</taxon>
        <taxon>Blumeria</taxon>
    </lineage>
</organism>
<evidence type="ECO:0000313" key="2">
    <source>
        <dbReference type="Proteomes" id="UP000275772"/>
    </source>
</evidence>
<proteinExistence type="predicted"/>
<sequence length="171" mass="19025">MILCKRPGVRGQRGCLLLTFYFPGRVEGSWMGQGAYLVNDRCTVCRVSALMIPSSITWDCELNRNRGQRTRPDDRGQYVSTARPLNPPAEIRQCGLDINQDAPSFLSHAPTHHLTFSALLVTFNSNSIGLVGKLQGNIHHEVPLYKWHGFHPQSLWLGHVNALGPRSPPGT</sequence>
<dbReference type="Proteomes" id="UP000275772">
    <property type="component" value="Unassembled WGS sequence"/>
</dbReference>